<dbReference type="Proteomes" id="UP001552594">
    <property type="component" value="Unassembled WGS sequence"/>
</dbReference>
<name>A0ABV3K398_STRON</name>
<accession>A0ABV3K398</accession>
<keyword evidence="1" id="KW-0472">Membrane</keyword>
<gene>
    <name evidence="2" type="ORF">AB0L16_24890</name>
</gene>
<keyword evidence="1" id="KW-0812">Transmembrane</keyword>
<dbReference type="EMBL" id="JBFAUK010000023">
    <property type="protein sequence ID" value="MEV5509633.1"/>
    <property type="molecule type" value="Genomic_DNA"/>
</dbReference>
<keyword evidence="1" id="KW-1133">Transmembrane helix</keyword>
<keyword evidence="3" id="KW-1185">Reference proteome</keyword>
<feature type="transmembrane region" description="Helical" evidence="1">
    <location>
        <begin position="96"/>
        <end position="115"/>
    </location>
</feature>
<sequence length="158" mass="17022">MNPWLLAAIILVLVIAVVIKRLIGEPINVRDLFAPPVVLIIIGCVSLAKMKDVTNTDLGWVIGGSILGMALGAYRGTTIQISEKQGYLYQRYTGKTFLAVVGTLVIMAAFGFLAVKMGMHENARPVQLSIGVSFLGESLVVGRRGLATGIPFAPERRR</sequence>
<reference evidence="2 3" key="1">
    <citation type="submission" date="2024-06" db="EMBL/GenBank/DDBJ databases">
        <title>The Natural Products Discovery Center: Release of the First 8490 Sequenced Strains for Exploring Actinobacteria Biosynthetic Diversity.</title>
        <authorList>
            <person name="Kalkreuter E."/>
            <person name="Kautsar S.A."/>
            <person name="Yang D."/>
            <person name="Bader C.D."/>
            <person name="Teijaro C.N."/>
            <person name="Fluegel L."/>
            <person name="Davis C.M."/>
            <person name="Simpson J.R."/>
            <person name="Lauterbach L."/>
            <person name="Steele A.D."/>
            <person name="Gui C."/>
            <person name="Meng S."/>
            <person name="Li G."/>
            <person name="Viehrig K."/>
            <person name="Ye F."/>
            <person name="Su P."/>
            <person name="Kiefer A.F."/>
            <person name="Nichols A."/>
            <person name="Cepeda A.J."/>
            <person name="Yan W."/>
            <person name="Fan B."/>
            <person name="Jiang Y."/>
            <person name="Adhikari A."/>
            <person name="Zheng C.-J."/>
            <person name="Schuster L."/>
            <person name="Cowan T.M."/>
            <person name="Smanski M.J."/>
            <person name="Chevrette M.G."/>
            <person name="De Carvalho L.P.S."/>
            <person name="Shen B."/>
        </authorList>
    </citation>
    <scope>NUCLEOTIDE SEQUENCE [LARGE SCALE GENOMIC DNA]</scope>
    <source>
        <strain evidence="2 3">NPDC052347</strain>
    </source>
</reference>
<feature type="transmembrane region" description="Helical" evidence="1">
    <location>
        <begin position="57"/>
        <end position="76"/>
    </location>
</feature>
<comment type="caution">
    <text evidence="2">The sequence shown here is derived from an EMBL/GenBank/DDBJ whole genome shotgun (WGS) entry which is preliminary data.</text>
</comment>
<evidence type="ECO:0000313" key="3">
    <source>
        <dbReference type="Proteomes" id="UP001552594"/>
    </source>
</evidence>
<dbReference type="RefSeq" id="WP_109280294.1">
    <property type="nucleotide sequence ID" value="NZ_JBFAUK010000023.1"/>
</dbReference>
<proteinExistence type="predicted"/>
<evidence type="ECO:0000313" key="2">
    <source>
        <dbReference type="EMBL" id="MEV5509633.1"/>
    </source>
</evidence>
<organism evidence="2 3">
    <name type="scientific">Streptomyces orinoci</name>
    <name type="common">Streptoverticillium orinoci</name>
    <dbReference type="NCBI Taxonomy" id="67339"/>
    <lineage>
        <taxon>Bacteria</taxon>
        <taxon>Bacillati</taxon>
        <taxon>Actinomycetota</taxon>
        <taxon>Actinomycetes</taxon>
        <taxon>Kitasatosporales</taxon>
        <taxon>Streptomycetaceae</taxon>
        <taxon>Streptomyces</taxon>
    </lineage>
</organism>
<evidence type="ECO:0000256" key="1">
    <source>
        <dbReference type="SAM" id="Phobius"/>
    </source>
</evidence>
<protein>
    <submittedName>
        <fullName evidence="2">DUF1453 family protein</fullName>
    </submittedName>
</protein>